<dbReference type="InterPro" id="IPR007492">
    <property type="entry name" value="LytTR_DNA-bd_dom"/>
</dbReference>
<feature type="transmembrane region" description="Helical" evidence="1">
    <location>
        <begin position="320"/>
        <end position="337"/>
    </location>
</feature>
<keyword evidence="1" id="KW-1133">Transmembrane helix</keyword>
<feature type="transmembrane region" description="Helical" evidence="1">
    <location>
        <begin position="296"/>
        <end position="313"/>
    </location>
</feature>
<gene>
    <name evidence="3" type="ORF">ABIE19_001324</name>
</gene>
<reference evidence="3 4" key="1">
    <citation type="submission" date="2024-06" db="EMBL/GenBank/DDBJ databases">
        <title>Sorghum-associated microbial communities from plants grown in Nebraska, USA.</title>
        <authorList>
            <person name="Schachtman D."/>
        </authorList>
    </citation>
    <scope>NUCLEOTIDE SEQUENCE [LARGE SCALE GENOMIC DNA]</scope>
    <source>
        <strain evidence="3 4">2814</strain>
    </source>
</reference>
<feature type="transmembrane region" description="Helical" evidence="1">
    <location>
        <begin position="270"/>
        <end position="290"/>
    </location>
</feature>
<dbReference type="EMBL" id="JBEPTF010000001">
    <property type="protein sequence ID" value="MET4683415.1"/>
    <property type="molecule type" value="Genomic_DNA"/>
</dbReference>
<dbReference type="SMART" id="SM00850">
    <property type="entry name" value="LytTR"/>
    <property type="match status" value="1"/>
</dbReference>
<dbReference type="Proteomes" id="UP001549313">
    <property type="component" value="Unassembled WGS sequence"/>
</dbReference>
<keyword evidence="1" id="KW-0812">Transmembrane</keyword>
<evidence type="ECO:0000313" key="4">
    <source>
        <dbReference type="Proteomes" id="UP001549313"/>
    </source>
</evidence>
<keyword evidence="4" id="KW-1185">Reference proteome</keyword>
<dbReference type="PROSITE" id="PS50930">
    <property type="entry name" value="HTH_LYTTR"/>
    <property type="match status" value="1"/>
</dbReference>
<sequence>MTMSVGERLPSLLITVVSAVLGLAALFGPQVLAMLSPQALAPDRMAWSLCDTRGCRPVDVSNLRLDAPTTTLRAAYRADGASSVTPLAVHVVATASADVFWNGAPIGANGRVGADRAHEVPGSFSAVIPVPQGHVRPGLNLVEVRLSAHHLWAPVVRPIHRLSVEPYADPLRRTLSHYLPILALSGLLAFAFIAAAGLWIVRQRPQAAILAFMSGAVLAQAAVEASKLALTYAYPWQLARLMAIAGLTALAAFLLGRLAIGRLSRRSSRIWLTVGLALALVVALATPPWWDAKALWCFRAGLTTVWLAAALGTRSDARHLYGVQVGCILWLALSWLPGFLDHLYYAFYLLLFCGLGLRAVRQPASQTAEAPRLQQKVISVPNGTSRHLIAADDILSARAADDYSLVTLTDGRELLATINLSSLIDLAPTCLQRIHRSHAVNPARVTAVHRSDRTMEMQGGGRIPVGRTYWTKFSSI</sequence>
<dbReference type="Pfam" id="PF04397">
    <property type="entry name" value="LytTR"/>
    <property type="match status" value="1"/>
</dbReference>
<protein>
    <recommendedName>
        <fullName evidence="2">HTH LytTR-type domain-containing protein</fullName>
    </recommendedName>
</protein>
<keyword evidence="1" id="KW-0472">Membrane</keyword>
<proteinExistence type="predicted"/>
<evidence type="ECO:0000259" key="2">
    <source>
        <dbReference type="PROSITE" id="PS50930"/>
    </source>
</evidence>
<comment type="caution">
    <text evidence="3">The sequence shown here is derived from an EMBL/GenBank/DDBJ whole genome shotgun (WGS) entry which is preliminary data.</text>
</comment>
<dbReference type="Gene3D" id="2.40.50.1020">
    <property type="entry name" value="LytTr DNA-binding domain"/>
    <property type="match status" value="1"/>
</dbReference>
<name>A0ABV2RBM9_9CAUL</name>
<feature type="transmembrane region" description="Helical" evidence="1">
    <location>
        <begin position="238"/>
        <end position="258"/>
    </location>
</feature>
<evidence type="ECO:0000256" key="1">
    <source>
        <dbReference type="SAM" id="Phobius"/>
    </source>
</evidence>
<feature type="transmembrane region" description="Helical" evidence="1">
    <location>
        <begin position="178"/>
        <end position="201"/>
    </location>
</feature>
<feature type="domain" description="HTH LytTR-type" evidence="2">
    <location>
        <begin position="378"/>
        <end position="476"/>
    </location>
</feature>
<organism evidence="3 4">
    <name type="scientific">Brevundimonas faecalis</name>
    <dbReference type="NCBI Taxonomy" id="947378"/>
    <lineage>
        <taxon>Bacteria</taxon>
        <taxon>Pseudomonadati</taxon>
        <taxon>Pseudomonadota</taxon>
        <taxon>Alphaproteobacteria</taxon>
        <taxon>Caulobacterales</taxon>
        <taxon>Caulobacteraceae</taxon>
        <taxon>Brevundimonas</taxon>
    </lineage>
</organism>
<accession>A0ABV2RBM9</accession>
<evidence type="ECO:0000313" key="3">
    <source>
        <dbReference type="EMBL" id="MET4683415.1"/>
    </source>
</evidence>
<feature type="transmembrane region" description="Helical" evidence="1">
    <location>
        <begin position="208"/>
        <end position="226"/>
    </location>
</feature>
<feature type="transmembrane region" description="Helical" evidence="1">
    <location>
        <begin position="343"/>
        <end position="360"/>
    </location>
</feature>